<dbReference type="Proteomes" id="UP000641386">
    <property type="component" value="Unassembled WGS sequence"/>
</dbReference>
<protein>
    <submittedName>
        <fullName evidence="1">Uncharacterized protein</fullName>
    </submittedName>
</protein>
<name>A0A919DW99_9ACTN</name>
<organism evidence="1 2">
    <name type="scientific">Streptomyces spiralis</name>
    <dbReference type="NCBI Taxonomy" id="66376"/>
    <lineage>
        <taxon>Bacteria</taxon>
        <taxon>Bacillati</taxon>
        <taxon>Actinomycetota</taxon>
        <taxon>Actinomycetes</taxon>
        <taxon>Kitasatosporales</taxon>
        <taxon>Streptomycetaceae</taxon>
        <taxon>Streptomyces</taxon>
    </lineage>
</organism>
<evidence type="ECO:0000313" key="2">
    <source>
        <dbReference type="Proteomes" id="UP000641386"/>
    </source>
</evidence>
<dbReference type="EMBL" id="BNBC01000022">
    <property type="protein sequence ID" value="GHE84905.1"/>
    <property type="molecule type" value="Genomic_DNA"/>
</dbReference>
<evidence type="ECO:0000313" key="1">
    <source>
        <dbReference type="EMBL" id="GHE84905.1"/>
    </source>
</evidence>
<keyword evidence="2" id="KW-1185">Reference proteome</keyword>
<proteinExistence type="predicted"/>
<dbReference type="AlphaFoldDB" id="A0A919DW99"/>
<gene>
    <name evidence="1" type="ORF">GCM10014715_46440</name>
</gene>
<reference evidence="1" key="1">
    <citation type="journal article" date="2014" name="Int. J. Syst. Evol. Microbiol.">
        <title>Complete genome sequence of Corynebacterium casei LMG S-19264T (=DSM 44701T), isolated from a smear-ripened cheese.</title>
        <authorList>
            <consortium name="US DOE Joint Genome Institute (JGI-PGF)"/>
            <person name="Walter F."/>
            <person name="Albersmeier A."/>
            <person name="Kalinowski J."/>
            <person name="Ruckert C."/>
        </authorList>
    </citation>
    <scope>NUCLEOTIDE SEQUENCE</scope>
    <source>
        <strain evidence="1">JCM 3302</strain>
    </source>
</reference>
<reference evidence="1" key="2">
    <citation type="submission" date="2020-09" db="EMBL/GenBank/DDBJ databases">
        <authorList>
            <person name="Sun Q."/>
            <person name="Ohkuma M."/>
        </authorList>
    </citation>
    <scope>NUCLEOTIDE SEQUENCE</scope>
    <source>
        <strain evidence="1">JCM 3302</strain>
    </source>
</reference>
<sequence length="72" mass="8153">MTDWSDWGGEGRVVIWAPGEGCGRSCNPEVRHATYPDHYKSRLCPFATRVRHRGERAAERARAGPERPDYAP</sequence>
<accession>A0A919DW99</accession>
<comment type="caution">
    <text evidence="1">The sequence shown here is derived from an EMBL/GenBank/DDBJ whole genome shotgun (WGS) entry which is preliminary data.</text>
</comment>